<keyword evidence="3" id="KW-1185">Reference proteome</keyword>
<feature type="region of interest" description="Disordered" evidence="1">
    <location>
        <begin position="1"/>
        <end position="61"/>
    </location>
</feature>
<dbReference type="InParanoid" id="A0A2V0NQZ1"/>
<protein>
    <submittedName>
        <fullName evidence="2">Uncharacterized protein</fullName>
    </submittedName>
</protein>
<feature type="region of interest" description="Disordered" evidence="1">
    <location>
        <begin position="427"/>
        <end position="461"/>
    </location>
</feature>
<dbReference type="Proteomes" id="UP000247498">
    <property type="component" value="Unassembled WGS sequence"/>
</dbReference>
<gene>
    <name evidence="2" type="ORF">Rsub_01759</name>
</gene>
<dbReference type="EMBL" id="BDRX01000008">
    <property type="protein sequence ID" value="GBF89042.1"/>
    <property type="molecule type" value="Genomic_DNA"/>
</dbReference>
<feature type="compositionally biased region" description="Low complexity" evidence="1">
    <location>
        <begin position="187"/>
        <end position="215"/>
    </location>
</feature>
<name>A0A2V0NQZ1_9CHLO</name>
<sequence length="568" mass="54976">MHAAGKHPHAAGLEGEPAAKRPHVQEESEAASASAALDAVFTRGRRDQQAGPRRSATTRWRSLAPLLTWARRGGKAAAATAPSVRSAAGSGGGCARPSDDAVAARDYVAGITAGIFARVAGGGDDDAAGGAHNSSGGEGVGNGVLAAAAARALALGDGGERSAARSRGAPVTPCPSLGSPPQDARGLRSGSSNSNSSSSARGAAGADVAWGASPPAAAPPPEHRMPVPARSPEPAVATTAAAASNGGRDGSAQQRSPFAAASGTSTPLPSAGAARAPPQGWSQPGSAGSSLGRSLCTVPERSGLREPPPTPAYSRAQSQEPLPFARSAPTTPPSTPMCLSTSPSAASAAAIPPPLALAAEAAAAAGGDSTTTSSGRAGSGSFATPANTPVTAGSGSNSGRGSGALGAGASRDISSGQLAAAMRGLAVGGDGRGASASATPQEAADGPEHGDSGIAPCGTGGSVLVAQVPRPLLPQLSARAPLPPEALAGADATRPNRSVTELPPAERPACWEDDAVGADAPVGGHGLDTDAGPPGPARAAPLLNRRRGPLWGCTCLAVPQTLDGDDSD</sequence>
<feature type="compositionally biased region" description="Low complexity" evidence="1">
    <location>
        <begin position="339"/>
        <end position="384"/>
    </location>
</feature>
<feature type="compositionally biased region" description="Polar residues" evidence="1">
    <location>
        <begin position="251"/>
        <end position="268"/>
    </location>
</feature>
<evidence type="ECO:0000313" key="2">
    <source>
        <dbReference type="EMBL" id="GBF89042.1"/>
    </source>
</evidence>
<evidence type="ECO:0000313" key="3">
    <source>
        <dbReference type="Proteomes" id="UP000247498"/>
    </source>
</evidence>
<accession>A0A2V0NQZ1</accession>
<feature type="region of interest" description="Disordered" evidence="1">
    <location>
        <begin position="159"/>
        <end position="410"/>
    </location>
</feature>
<feature type="region of interest" description="Disordered" evidence="1">
    <location>
        <begin position="476"/>
        <end position="542"/>
    </location>
</feature>
<evidence type="ECO:0000256" key="1">
    <source>
        <dbReference type="SAM" id="MobiDB-lite"/>
    </source>
</evidence>
<feature type="compositionally biased region" description="Gly residues" evidence="1">
    <location>
        <begin position="396"/>
        <end position="406"/>
    </location>
</feature>
<comment type="caution">
    <text evidence="2">The sequence shown here is derived from an EMBL/GenBank/DDBJ whole genome shotgun (WGS) entry which is preliminary data.</text>
</comment>
<organism evidence="2 3">
    <name type="scientific">Raphidocelis subcapitata</name>
    <dbReference type="NCBI Taxonomy" id="307507"/>
    <lineage>
        <taxon>Eukaryota</taxon>
        <taxon>Viridiplantae</taxon>
        <taxon>Chlorophyta</taxon>
        <taxon>core chlorophytes</taxon>
        <taxon>Chlorophyceae</taxon>
        <taxon>CS clade</taxon>
        <taxon>Sphaeropleales</taxon>
        <taxon>Selenastraceae</taxon>
        <taxon>Raphidocelis</taxon>
    </lineage>
</organism>
<feature type="compositionally biased region" description="Basic and acidic residues" evidence="1">
    <location>
        <begin position="17"/>
        <end position="26"/>
    </location>
</feature>
<dbReference type="STRING" id="307507.A0A2V0NQZ1"/>
<proteinExistence type="predicted"/>
<dbReference type="AlphaFoldDB" id="A0A2V0NQZ1"/>
<feature type="compositionally biased region" description="Polar residues" evidence="1">
    <location>
        <begin position="280"/>
        <end position="292"/>
    </location>
</feature>
<reference evidence="2 3" key="1">
    <citation type="journal article" date="2018" name="Sci. Rep.">
        <title>Raphidocelis subcapitata (=Pseudokirchneriella subcapitata) provides an insight into genome evolution and environmental adaptations in the Sphaeropleales.</title>
        <authorList>
            <person name="Suzuki S."/>
            <person name="Yamaguchi H."/>
            <person name="Nakajima N."/>
            <person name="Kawachi M."/>
        </authorList>
    </citation>
    <scope>NUCLEOTIDE SEQUENCE [LARGE SCALE GENOMIC DNA]</scope>
    <source>
        <strain evidence="2 3">NIES-35</strain>
    </source>
</reference>